<proteinExistence type="predicted"/>
<name>A0A381TI49_9ZZZZ</name>
<evidence type="ECO:0000313" key="1">
    <source>
        <dbReference type="EMBL" id="SVA15795.1"/>
    </source>
</evidence>
<organism evidence="1">
    <name type="scientific">marine metagenome</name>
    <dbReference type="NCBI Taxonomy" id="408172"/>
    <lineage>
        <taxon>unclassified sequences</taxon>
        <taxon>metagenomes</taxon>
        <taxon>ecological metagenomes</taxon>
    </lineage>
</organism>
<dbReference type="EMBL" id="UINC01004637">
    <property type="protein sequence ID" value="SVA15795.1"/>
    <property type="molecule type" value="Genomic_DNA"/>
</dbReference>
<dbReference type="AlphaFoldDB" id="A0A381TI49"/>
<protein>
    <submittedName>
        <fullName evidence="1">Uncharacterized protein</fullName>
    </submittedName>
</protein>
<accession>A0A381TI49</accession>
<gene>
    <name evidence="1" type="ORF">METZ01_LOCUS68649</name>
</gene>
<sequence length="148" mass="17705">MSFEWSSDKRSYTAVAKTKEGKEMVKVECRYVGKKPDGKLEESISRDYRYNPTDFYHYKFINLTDKTITLESVDYRFDRGQYKKVFKRKTRSDIADYMKSSVLESKGTLERKNSWVWGKFNPDVLHKIYNAKVDEEEFLIDVHLTFKH</sequence>
<reference evidence="1" key="1">
    <citation type="submission" date="2018-05" db="EMBL/GenBank/DDBJ databases">
        <authorList>
            <person name="Lanie J.A."/>
            <person name="Ng W.-L."/>
            <person name="Kazmierczak K.M."/>
            <person name="Andrzejewski T.M."/>
            <person name="Davidsen T.M."/>
            <person name="Wayne K.J."/>
            <person name="Tettelin H."/>
            <person name="Glass J.I."/>
            <person name="Rusch D."/>
            <person name="Podicherti R."/>
            <person name="Tsui H.-C.T."/>
            <person name="Winkler M.E."/>
        </authorList>
    </citation>
    <scope>NUCLEOTIDE SEQUENCE</scope>
</reference>